<dbReference type="EMBL" id="CP070969">
    <property type="protein sequence ID" value="QSF43370.1"/>
    <property type="molecule type" value="Genomic_DNA"/>
</dbReference>
<dbReference type="InterPro" id="IPR003675">
    <property type="entry name" value="Rce1/LyrA-like_dom"/>
</dbReference>
<name>A0ABX7L5K4_9BACL</name>
<keyword evidence="3" id="KW-0482">Metalloprotease</keyword>
<keyword evidence="1" id="KW-1133">Transmembrane helix</keyword>
<dbReference type="Pfam" id="PF02517">
    <property type="entry name" value="Rce1-like"/>
    <property type="match status" value="1"/>
</dbReference>
<sequence length="166" mass="18976">MALNIVPTLILVVILYVRSKTFKIDLLNLNSLSINQVLYSFCVSIVGFSILSRISAIFLTVPAQQAIPKTPIMYIYAVLFSPVVEELLFRKFLLIKIEKHLNWWAAASISSIIFALLHFNSIGFIGYIFIGLVWCYYYRKSDNILVPIFSHFIFNYLAILSQSIKG</sequence>
<keyword evidence="3" id="KW-0378">Hydrolase</keyword>
<dbReference type="GO" id="GO:0008237">
    <property type="term" value="F:metallopeptidase activity"/>
    <property type="evidence" value="ECO:0007669"/>
    <property type="project" value="UniProtKB-KW"/>
</dbReference>
<evidence type="ECO:0000313" key="4">
    <source>
        <dbReference type="Proteomes" id="UP000663452"/>
    </source>
</evidence>
<protein>
    <submittedName>
        <fullName evidence="3">CPBP family intramembrane metalloprotease</fullName>
    </submittedName>
</protein>
<keyword evidence="1" id="KW-0812">Transmembrane</keyword>
<dbReference type="PANTHER" id="PTHR43592">
    <property type="entry name" value="CAAX AMINO TERMINAL PROTEASE"/>
    <property type="match status" value="1"/>
</dbReference>
<keyword evidence="4" id="KW-1185">Reference proteome</keyword>
<evidence type="ECO:0000259" key="2">
    <source>
        <dbReference type="Pfam" id="PF02517"/>
    </source>
</evidence>
<reference evidence="3 4" key="1">
    <citation type="submission" date="2021-02" db="EMBL/GenBank/DDBJ databases">
        <title>Paenibacillus tianjinensis sp. nov.</title>
        <authorList>
            <person name="Liu H."/>
        </authorList>
    </citation>
    <scope>NUCLEOTIDE SEQUENCE [LARGE SCALE GENOMIC DNA]</scope>
    <source>
        <strain evidence="3 4">TB2019</strain>
    </source>
</reference>
<feature type="transmembrane region" description="Helical" evidence="1">
    <location>
        <begin position="112"/>
        <end position="137"/>
    </location>
</feature>
<keyword evidence="3" id="KW-0645">Protease</keyword>
<feature type="transmembrane region" description="Helical" evidence="1">
    <location>
        <begin position="38"/>
        <end position="61"/>
    </location>
</feature>
<dbReference type="Proteomes" id="UP000663452">
    <property type="component" value="Chromosome"/>
</dbReference>
<evidence type="ECO:0000313" key="3">
    <source>
        <dbReference type="EMBL" id="QSF43370.1"/>
    </source>
</evidence>
<feature type="domain" description="CAAX prenyl protease 2/Lysostaphin resistance protein A-like" evidence="2">
    <location>
        <begin position="70"/>
        <end position="157"/>
    </location>
</feature>
<dbReference type="PANTHER" id="PTHR43592:SF15">
    <property type="entry name" value="CAAX AMINO TERMINAL PROTEASE FAMILY PROTEIN"/>
    <property type="match status" value="1"/>
</dbReference>
<feature type="transmembrane region" description="Helical" evidence="1">
    <location>
        <begin position="73"/>
        <end position="92"/>
    </location>
</feature>
<organism evidence="3 4">
    <name type="scientific">Paenibacillus tianjinensis</name>
    <dbReference type="NCBI Taxonomy" id="2810347"/>
    <lineage>
        <taxon>Bacteria</taxon>
        <taxon>Bacillati</taxon>
        <taxon>Bacillota</taxon>
        <taxon>Bacilli</taxon>
        <taxon>Bacillales</taxon>
        <taxon>Paenibacillaceae</taxon>
        <taxon>Paenibacillus</taxon>
    </lineage>
</organism>
<gene>
    <name evidence="3" type="ORF">JRJ22_19075</name>
</gene>
<proteinExistence type="predicted"/>
<evidence type="ECO:0000256" key="1">
    <source>
        <dbReference type="SAM" id="Phobius"/>
    </source>
</evidence>
<keyword evidence="1" id="KW-0472">Membrane</keyword>
<accession>A0ABX7L5K4</accession>
<feature type="transmembrane region" description="Helical" evidence="1">
    <location>
        <begin position="144"/>
        <end position="164"/>
    </location>
</feature>